<feature type="repeat" description="TPR" evidence="3">
    <location>
        <begin position="326"/>
        <end position="359"/>
    </location>
</feature>
<dbReference type="PANTHER" id="PTHR44943:SF8">
    <property type="entry name" value="TPR REPEAT-CONTAINING PROTEIN MJ0263"/>
    <property type="match status" value="1"/>
</dbReference>
<proteinExistence type="predicted"/>
<dbReference type="SUPFAM" id="SSF48452">
    <property type="entry name" value="TPR-like"/>
    <property type="match status" value="1"/>
</dbReference>
<dbReference type="Pfam" id="PF00515">
    <property type="entry name" value="TPR_1"/>
    <property type="match status" value="1"/>
</dbReference>
<comment type="caution">
    <text evidence="4">The sequence shown here is derived from an EMBL/GenBank/DDBJ whole genome shotgun (WGS) entry which is preliminary data.</text>
</comment>
<dbReference type="SMART" id="SM00028">
    <property type="entry name" value="TPR"/>
    <property type="match status" value="4"/>
</dbReference>
<evidence type="ECO:0000313" key="5">
    <source>
        <dbReference type="Proteomes" id="UP000579281"/>
    </source>
</evidence>
<evidence type="ECO:0000256" key="3">
    <source>
        <dbReference type="PROSITE-ProRule" id="PRU00339"/>
    </source>
</evidence>
<dbReference type="InterPro" id="IPR019734">
    <property type="entry name" value="TPR_rpt"/>
</dbReference>
<dbReference type="InterPro" id="IPR051685">
    <property type="entry name" value="Ycf3/AcsC/BcsC/TPR_MFPF"/>
</dbReference>
<dbReference type="AlphaFoldDB" id="A0A841L757"/>
<evidence type="ECO:0000313" key="4">
    <source>
        <dbReference type="EMBL" id="MBB6218229.1"/>
    </source>
</evidence>
<dbReference type="PROSITE" id="PS50005">
    <property type="entry name" value="TPR"/>
    <property type="match status" value="4"/>
</dbReference>
<dbReference type="InterPro" id="IPR011990">
    <property type="entry name" value="TPR-like_helical_dom_sf"/>
</dbReference>
<dbReference type="PROSITE" id="PS50293">
    <property type="entry name" value="TPR_REGION"/>
    <property type="match status" value="1"/>
</dbReference>
<keyword evidence="2 3" id="KW-0802">TPR repeat</keyword>
<name>A0A841L757_9FIRM</name>
<keyword evidence="1" id="KW-0677">Repeat</keyword>
<evidence type="ECO:0000256" key="2">
    <source>
        <dbReference type="ARBA" id="ARBA00022803"/>
    </source>
</evidence>
<sequence>MFQQVDKYLKNQLERIVFIELKENTPMKNEQYKMLKGIPVPILVNELAEIVKKQETEQTISLAAMARAMILLLGLDNQFKYIQEYKDFLYAFDAHIEDYIVYEGLKAADQKEFYTALIYFRALMLFNEENINGLFNYARCCQDIAYQSQERDVEQDFSNEAHQALELLVEQHPDFALGYYHLGFYYANQRLFKKAQLTWEKALKLQIDEEKEREILVQLDSLKNHIQYEEGYSLILNNEPKRGLEKLIPLEEKHAEWWNLLFFIGLGYRQLNQYDQAIEYFLKILRINPTQVDTLNELGICYGSLQDYINAEKYLKKALQFKPDDSEILCNLGMVYMEQGNLKSAREVFEQSIRENPEDEITIMCLAKLKSME</sequence>
<evidence type="ECO:0000256" key="1">
    <source>
        <dbReference type="ARBA" id="ARBA00022737"/>
    </source>
</evidence>
<feature type="repeat" description="TPR" evidence="3">
    <location>
        <begin position="176"/>
        <end position="209"/>
    </location>
</feature>
<reference evidence="4 5" key="1">
    <citation type="submission" date="2020-08" db="EMBL/GenBank/DDBJ databases">
        <title>Genomic Encyclopedia of Type Strains, Phase IV (KMG-IV): sequencing the most valuable type-strain genomes for metagenomic binning, comparative biology and taxonomic classification.</title>
        <authorList>
            <person name="Goeker M."/>
        </authorList>
    </citation>
    <scope>NUCLEOTIDE SEQUENCE [LARGE SCALE GENOMIC DNA]</scope>
    <source>
        <strain evidence="4 5">DSM 103526</strain>
    </source>
</reference>
<feature type="repeat" description="TPR" evidence="3">
    <location>
        <begin position="258"/>
        <end position="291"/>
    </location>
</feature>
<feature type="repeat" description="TPR" evidence="3">
    <location>
        <begin position="292"/>
        <end position="325"/>
    </location>
</feature>
<dbReference type="Gene3D" id="1.25.40.10">
    <property type="entry name" value="Tetratricopeptide repeat domain"/>
    <property type="match status" value="2"/>
</dbReference>
<accession>A0A841L757</accession>
<dbReference type="Proteomes" id="UP000579281">
    <property type="component" value="Unassembled WGS sequence"/>
</dbReference>
<keyword evidence="5" id="KW-1185">Reference proteome</keyword>
<protein>
    <submittedName>
        <fullName evidence="4">Tetratricopeptide (TPR) repeat protein</fullName>
    </submittedName>
</protein>
<gene>
    <name evidence="4" type="ORF">HNQ80_004388</name>
</gene>
<dbReference type="RefSeq" id="WP_184312722.1">
    <property type="nucleotide sequence ID" value="NZ_JACHEN010000035.1"/>
</dbReference>
<dbReference type="Pfam" id="PF14559">
    <property type="entry name" value="TPR_19"/>
    <property type="match status" value="1"/>
</dbReference>
<dbReference type="PANTHER" id="PTHR44943">
    <property type="entry name" value="CELLULOSE SYNTHASE OPERON PROTEIN C"/>
    <property type="match status" value="1"/>
</dbReference>
<dbReference type="EMBL" id="JACHEN010000035">
    <property type="protein sequence ID" value="MBB6218229.1"/>
    <property type="molecule type" value="Genomic_DNA"/>
</dbReference>
<organism evidence="4 5">
    <name type="scientific">Anaerosolibacter carboniphilus</name>
    <dbReference type="NCBI Taxonomy" id="1417629"/>
    <lineage>
        <taxon>Bacteria</taxon>
        <taxon>Bacillati</taxon>
        <taxon>Bacillota</taxon>
        <taxon>Clostridia</taxon>
        <taxon>Peptostreptococcales</taxon>
        <taxon>Thermotaleaceae</taxon>
        <taxon>Anaerosolibacter</taxon>
    </lineage>
</organism>